<dbReference type="GO" id="GO:0003677">
    <property type="term" value="F:DNA binding"/>
    <property type="evidence" value="ECO:0007669"/>
    <property type="project" value="UniProtKB-KW"/>
</dbReference>
<name>A0A0F9BGJ2_9ZZZZ</name>
<comment type="caution">
    <text evidence="3">The sequence shown here is derived from an EMBL/GenBank/DDBJ whole genome shotgun (WGS) entry which is preliminary data.</text>
</comment>
<dbReference type="InterPro" id="IPR010982">
    <property type="entry name" value="Lambda_DNA-bd_dom_sf"/>
</dbReference>
<dbReference type="EMBL" id="LAZR01037882">
    <property type="protein sequence ID" value="KKL21019.1"/>
    <property type="molecule type" value="Genomic_DNA"/>
</dbReference>
<evidence type="ECO:0000313" key="3">
    <source>
        <dbReference type="EMBL" id="KKL21019.1"/>
    </source>
</evidence>
<organism evidence="3">
    <name type="scientific">marine sediment metagenome</name>
    <dbReference type="NCBI Taxonomy" id="412755"/>
    <lineage>
        <taxon>unclassified sequences</taxon>
        <taxon>metagenomes</taxon>
        <taxon>ecological metagenomes</taxon>
    </lineage>
</organism>
<gene>
    <name evidence="3" type="ORF">LCGC14_2449660</name>
</gene>
<dbReference type="SUPFAM" id="SSF47413">
    <property type="entry name" value="lambda repressor-like DNA-binding domains"/>
    <property type="match status" value="1"/>
</dbReference>
<accession>A0A0F9BGJ2</accession>
<evidence type="ECO:0000256" key="1">
    <source>
        <dbReference type="ARBA" id="ARBA00023125"/>
    </source>
</evidence>
<dbReference type="PROSITE" id="PS50943">
    <property type="entry name" value="HTH_CROC1"/>
    <property type="match status" value="1"/>
</dbReference>
<protein>
    <recommendedName>
        <fullName evidence="2">HTH cro/C1-type domain-containing protein</fullName>
    </recommendedName>
</protein>
<dbReference type="AlphaFoldDB" id="A0A0F9BGJ2"/>
<keyword evidence="1" id="KW-0238">DNA-binding</keyword>
<dbReference type="Gene3D" id="1.10.260.40">
    <property type="entry name" value="lambda repressor-like DNA-binding domains"/>
    <property type="match status" value="1"/>
</dbReference>
<dbReference type="InterPro" id="IPR001387">
    <property type="entry name" value="Cro/C1-type_HTH"/>
</dbReference>
<dbReference type="CDD" id="cd00093">
    <property type="entry name" value="HTH_XRE"/>
    <property type="match status" value="1"/>
</dbReference>
<dbReference type="Pfam" id="PF13560">
    <property type="entry name" value="HTH_31"/>
    <property type="match status" value="1"/>
</dbReference>
<proteinExistence type="predicted"/>
<evidence type="ECO:0000259" key="2">
    <source>
        <dbReference type="PROSITE" id="PS50943"/>
    </source>
</evidence>
<dbReference type="SMART" id="SM00530">
    <property type="entry name" value="HTH_XRE"/>
    <property type="match status" value="1"/>
</dbReference>
<feature type="domain" description="HTH cro/C1-type" evidence="2">
    <location>
        <begin position="19"/>
        <end position="70"/>
    </location>
</feature>
<reference evidence="3" key="1">
    <citation type="journal article" date="2015" name="Nature">
        <title>Complex archaea that bridge the gap between prokaryotes and eukaryotes.</title>
        <authorList>
            <person name="Spang A."/>
            <person name="Saw J.H."/>
            <person name="Jorgensen S.L."/>
            <person name="Zaremba-Niedzwiedzka K."/>
            <person name="Martijn J."/>
            <person name="Lind A.E."/>
            <person name="van Eijk R."/>
            <person name="Schleper C."/>
            <person name="Guy L."/>
            <person name="Ettema T.J."/>
        </authorList>
    </citation>
    <scope>NUCLEOTIDE SEQUENCE</scope>
</reference>
<dbReference type="PANTHER" id="PTHR46558:SF12">
    <property type="entry name" value="DNA-BINDING PROTEIN"/>
    <property type="match status" value="1"/>
</dbReference>
<dbReference type="PANTHER" id="PTHR46558">
    <property type="entry name" value="TRACRIPTIONAL REGULATORY PROTEIN-RELATED-RELATED"/>
    <property type="match status" value="1"/>
</dbReference>
<sequence>MKNLSEEKKKLIASRMTIARERSGLSQSQVAKAIGLQRPSISEIEAGRRKVSAVELVQFADLYSVDMDWLSGRGEKRVDEIRDKLYLAARNAKGLRDEDLDKVIDLLSSLKSGAK</sequence>